<comment type="caution">
    <text evidence="7">The sequence shown here is derived from an EMBL/GenBank/DDBJ whole genome shotgun (WGS) entry which is preliminary data.</text>
</comment>
<evidence type="ECO:0000256" key="3">
    <source>
        <dbReference type="ARBA" id="ARBA00022989"/>
    </source>
</evidence>
<dbReference type="RefSeq" id="WP_173071831.1">
    <property type="nucleotide sequence ID" value="NZ_BAABGO010000002.1"/>
</dbReference>
<evidence type="ECO:0000256" key="4">
    <source>
        <dbReference type="ARBA" id="ARBA00023136"/>
    </source>
</evidence>
<dbReference type="Pfam" id="PF04228">
    <property type="entry name" value="Zn_peptidase"/>
    <property type="match status" value="1"/>
</dbReference>
<dbReference type="InterPro" id="IPR007343">
    <property type="entry name" value="Uncharacterised_pept_Zn_put"/>
</dbReference>
<feature type="compositionally biased region" description="Gly residues" evidence="5">
    <location>
        <begin position="20"/>
        <end position="40"/>
    </location>
</feature>
<keyword evidence="3 6" id="KW-1133">Transmembrane helix</keyword>
<comment type="subcellular location">
    <subcellularLocation>
        <location evidence="1">Membrane</location>
        <topology evidence="1">Single-pass membrane protein</topology>
    </subcellularLocation>
</comment>
<proteinExistence type="predicted"/>
<keyword evidence="4 6" id="KW-0472">Membrane</keyword>
<evidence type="ECO:0000256" key="6">
    <source>
        <dbReference type="SAM" id="Phobius"/>
    </source>
</evidence>
<evidence type="ECO:0000256" key="2">
    <source>
        <dbReference type="ARBA" id="ARBA00022692"/>
    </source>
</evidence>
<feature type="region of interest" description="Disordered" evidence="5">
    <location>
        <begin position="1"/>
        <end position="40"/>
    </location>
</feature>
<sequence>MELNDDANLDPSQVEDMRGSRGGGGRFRLPGGRGGSGGGGLGGGGLGGSGVKLPAGKAGIAIVLVVLLCLCGFGCLGQGGLGSLGSLGSLGGLTGTEADTASSAPLDETCSRQNTNRFDDPACVNLAFVNSIQAYWQRGLPENFGRPYQTATTRYFSGAVSTGCGSADAGVGPFYCPADNHVYIDLSFYDELATRFGAPGQFAQAYVMAHEYGHHVQTLLGTEAQMRRQQQRDPGNTNALSVMLELQADCYAGVWARAATTTTDAGGQPLFTNVTQQDIQQALTAAAAVGDDTIQRKAGGRVNEQAFTHGSAQQRQQWFDQGYRTGDPKRCDTFGNAL</sequence>
<evidence type="ECO:0000256" key="1">
    <source>
        <dbReference type="ARBA" id="ARBA00004167"/>
    </source>
</evidence>
<protein>
    <submittedName>
        <fullName evidence="7">Membrane protein</fullName>
    </submittedName>
</protein>
<dbReference type="PANTHER" id="PTHR30168">
    <property type="entry name" value="PUTATIVE MEMBRANE PROTEIN YPFJ"/>
    <property type="match status" value="1"/>
</dbReference>
<reference evidence="7 8" key="2">
    <citation type="submission" date="2020-03" db="EMBL/GenBank/DDBJ databases">
        <authorList>
            <person name="Ichikawa N."/>
            <person name="Kimura A."/>
            <person name="Kitahashi Y."/>
            <person name="Uohara A."/>
        </authorList>
    </citation>
    <scope>NUCLEOTIDE SEQUENCE [LARGE SCALE GENOMIC DNA]</scope>
    <source>
        <strain evidence="7 8">NBRC 108639</strain>
    </source>
</reference>
<keyword evidence="8" id="KW-1185">Reference proteome</keyword>
<dbReference type="PANTHER" id="PTHR30168:SF0">
    <property type="entry name" value="INNER MEMBRANE PROTEIN"/>
    <property type="match status" value="1"/>
</dbReference>
<organism evidence="7 8">
    <name type="scientific">Phytohabitans houttuyneae</name>
    <dbReference type="NCBI Taxonomy" id="1076126"/>
    <lineage>
        <taxon>Bacteria</taxon>
        <taxon>Bacillati</taxon>
        <taxon>Actinomycetota</taxon>
        <taxon>Actinomycetes</taxon>
        <taxon>Micromonosporales</taxon>
        <taxon>Micromonosporaceae</taxon>
    </lineage>
</organism>
<evidence type="ECO:0000313" key="7">
    <source>
        <dbReference type="EMBL" id="GFJ86132.1"/>
    </source>
</evidence>
<name>A0A6V8KLQ2_9ACTN</name>
<evidence type="ECO:0000313" key="8">
    <source>
        <dbReference type="Proteomes" id="UP000482800"/>
    </source>
</evidence>
<feature type="transmembrane region" description="Helical" evidence="6">
    <location>
        <begin position="58"/>
        <end position="76"/>
    </location>
</feature>
<gene>
    <name evidence="7" type="ORF">Phou_103120</name>
</gene>
<dbReference type="AlphaFoldDB" id="A0A6V8KLQ2"/>
<reference evidence="7 8" key="1">
    <citation type="submission" date="2020-03" db="EMBL/GenBank/DDBJ databases">
        <title>Whole genome shotgun sequence of Phytohabitans houttuyneae NBRC 108639.</title>
        <authorList>
            <person name="Komaki H."/>
            <person name="Tamura T."/>
        </authorList>
    </citation>
    <scope>NUCLEOTIDE SEQUENCE [LARGE SCALE GENOMIC DNA]</scope>
    <source>
        <strain evidence="7 8">NBRC 108639</strain>
    </source>
</reference>
<accession>A0A6V8KLQ2</accession>
<keyword evidence="2 6" id="KW-0812">Transmembrane</keyword>
<dbReference type="GO" id="GO:0016020">
    <property type="term" value="C:membrane"/>
    <property type="evidence" value="ECO:0007669"/>
    <property type="project" value="UniProtKB-SubCell"/>
</dbReference>
<dbReference type="EMBL" id="BLPF01000005">
    <property type="protein sequence ID" value="GFJ86132.1"/>
    <property type="molecule type" value="Genomic_DNA"/>
</dbReference>
<evidence type="ECO:0000256" key="5">
    <source>
        <dbReference type="SAM" id="MobiDB-lite"/>
    </source>
</evidence>
<dbReference type="Proteomes" id="UP000482800">
    <property type="component" value="Unassembled WGS sequence"/>
</dbReference>